<dbReference type="HOGENOM" id="CLU_028900_0_1_1"/>
<keyword evidence="7" id="KW-0175">Coiled coil</keyword>
<keyword evidence="3" id="KW-0677">Repeat</keyword>
<dbReference type="OrthoDB" id="5587616at2759"/>
<organism evidence="10 11">
    <name type="scientific">Serendipita vermifera MAFF 305830</name>
    <dbReference type="NCBI Taxonomy" id="933852"/>
    <lineage>
        <taxon>Eukaryota</taxon>
        <taxon>Fungi</taxon>
        <taxon>Dikarya</taxon>
        <taxon>Basidiomycota</taxon>
        <taxon>Agaricomycotina</taxon>
        <taxon>Agaricomycetes</taxon>
        <taxon>Sebacinales</taxon>
        <taxon>Serendipitaceae</taxon>
        <taxon>Serendipita</taxon>
    </lineage>
</organism>
<name>A0A0C2X7B6_SERVB</name>
<dbReference type="PANTHER" id="PTHR15081">
    <property type="entry name" value="NUCLEAR AUTOANTIGENIC SPERM PROTEIN NASP -RELATED"/>
    <property type="match status" value="1"/>
</dbReference>
<accession>A0A0C2X7B6</accession>
<dbReference type="GO" id="GO:0005654">
    <property type="term" value="C:nucleoplasm"/>
    <property type="evidence" value="ECO:0007669"/>
    <property type="project" value="TreeGrafter"/>
</dbReference>
<evidence type="ECO:0000256" key="1">
    <source>
        <dbReference type="ARBA" id="ARBA00004123"/>
    </source>
</evidence>
<keyword evidence="4 6" id="KW-0802">TPR repeat</keyword>
<feature type="compositionally biased region" description="Acidic residues" evidence="8">
    <location>
        <begin position="125"/>
        <end position="144"/>
    </location>
</feature>
<feature type="compositionally biased region" description="Basic and acidic residues" evidence="8">
    <location>
        <begin position="392"/>
        <end position="408"/>
    </location>
</feature>
<evidence type="ECO:0000256" key="6">
    <source>
        <dbReference type="PROSITE-ProRule" id="PRU00339"/>
    </source>
</evidence>
<dbReference type="Gene3D" id="1.25.40.10">
    <property type="entry name" value="Tetratricopeptide repeat domain"/>
    <property type="match status" value="1"/>
</dbReference>
<feature type="repeat" description="TPR" evidence="6">
    <location>
        <begin position="171"/>
        <end position="204"/>
    </location>
</feature>
<reference evidence="10 11" key="1">
    <citation type="submission" date="2014-04" db="EMBL/GenBank/DDBJ databases">
        <authorList>
            <consortium name="DOE Joint Genome Institute"/>
            <person name="Kuo A."/>
            <person name="Zuccaro A."/>
            <person name="Kohler A."/>
            <person name="Nagy L.G."/>
            <person name="Floudas D."/>
            <person name="Copeland A."/>
            <person name="Barry K.W."/>
            <person name="Cichocki N."/>
            <person name="Veneault-Fourrey C."/>
            <person name="LaButti K."/>
            <person name="Lindquist E.A."/>
            <person name="Lipzen A."/>
            <person name="Lundell T."/>
            <person name="Morin E."/>
            <person name="Murat C."/>
            <person name="Sun H."/>
            <person name="Tunlid A."/>
            <person name="Henrissat B."/>
            <person name="Grigoriev I.V."/>
            <person name="Hibbett D.S."/>
            <person name="Martin F."/>
            <person name="Nordberg H.P."/>
            <person name="Cantor M.N."/>
            <person name="Hua S.X."/>
        </authorList>
    </citation>
    <scope>NUCLEOTIDE SEQUENCE [LARGE SCALE GENOMIC DNA]</scope>
    <source>
        <strain evidence="10 11">MAFF 305830</strain>
    </source>
</reference>
<dbReference type="GO" id="GO:0042393">
    <property type="term" value="F:histone binding"/>
    <property type="evidence" value="ECO:0007669"/>
    <property type="project" value="TreeGrafter"/>
</dbReference>
<dbReference type="Pfam" id="PF10516">
    <property type="entry name" value="SHNi-TPR"/>
    <property type="match status" value="1"/>
</dbReference>
<feature type="region of interest" description="Disordered" evidence="8">
    <location>
        <begin position="121"/>
        <end position="144"/>
    </location>
</feature>
<feature type="region of interest" description="Disordered" evidence="8">
    <location>
        <begin position="348"/>
        <end position="408"/>
    </location>
</feature>
<evidence type="ECO:0000256" key="8">
    <source>
        <dbReference type="SAM" id="MobiDB-lite"/>
    </source>
</evidence>
<evidence type="ECO:0000256" key="2">
    <source>
        <dbReference type="ARBA" id="ARBA00008402"/>
    </source>
</evidence>
<evidence type="ECO:0000313" key="11">
    <source>
        <dbReference type="Proteomes" id="UP000054097"/>
    </source>
</evidence>
<dbReference type="InterPro" id="IPR011990">
    <property type="entry name" value="TPR-like_helical_dom_sf"/>
</dbReference>
<protein>
    <recommendedName>
        <fullName evidence="9">Tetratricopeptide SHNi-TPR domain-containing protein</fullName>
    </recommendedName>
</protein>
<feature type="region of interest" description="Disordered" evidence="8">
    <location>
        <begin position="78"/>
        <end position="97"/>
    </location>
</feature>
<dbReference type="EMBL" id="KN824277">
    <property type="protein sequence ID" value="KIM33963.1"/>
    <property type="molecule type" value="Genomic_DNA"/>
</dbReference>
<proteinExistence type="inferred from homology"/>
<dbReference type="InterPro" id="IPR051730">
    <property type="entry name" value="NASP-like"/>
</dbReference>
<evidence type="ECO:0000256" key="3">
    <source>
        <dbReference type="ARBA" id="ARBA00022737"/>
    </source>
</evidence>
<gene>
    <name evidence="10" type="ORF">M408DRAFT_88418</name>
</gene>
<reference evidence="11" key="2">
    <citation type="submission" date="2015-01" db="EMBL/GenBank/DDBJ databases">
        <title>Evolutionary Origins and Diversification of the Mycorrhizal Mutualists.</title>
        <authorList>
            <consortium name="DOE Joint Genome Institute"/>
            <consortium name="Mycorrhizal Genomics Consortium"/>
            <person name="Kohler A."/>
            <person name="Kuo A."/>
            <person name="Nagy L.G."/>
            <person name="Floudas D."/>
            <person name="Copeland A."/>
            <person name="Barry K.W."/>
            <person name="Cichocki N."/>
            <person name="Veneault-Fourrey C."/>
            <person name="LaButti K."/>
            <person name="Lindquist E.A."/>
            <person name="Lipzen A."/>
            <person name="Lundell T."/>
            <person name="Morin E."/>
            <person name="Murat C."/>
            <person name="Riley R."/>
            <person name="Ohm R."/>
            <person name="Sun H."/>
            <person name="Tunlid A."/>
            <person name="Henrissat B."/>
            <person name="Grigoriev I.V."/>
            <person name="Hibbett D.S."/>
            <person name="Martin F."/>
        </authorList>
    </citation>
    <scope>NUCLEOTIDE SEQUENCE [LARGE SCALE GENOMIC DNA]</scope>
    <source>
        <strain evidence="11">MAFF 305830</strain>
    </source>
</reference>
<dbReference type="SUPFAM" id="SSF48452">
    <property type="entry name" value="TPR-like"/>
    <property type="match status" value="1"/>
</dbReference>
<keyword evidence="5" id="KW-0539">Nucleus</keyword>
<keyword evidence="11" id="KW-1185">Reference proteome</keyword>
<evidence type="ECO:0000256" key="5">
    <source>
        <dbReference type="ARBA" id="ARBA00023242"/>
    </source>
</evidence>
<dbReference type="InterPro" id="IPR019734">
    <property type="entry name" value="TPR_rpt"/>
</dbReference>
<evidence type="ECO:0000313" key="10">
    <source>
        <dbReference type="EMBL" id="KIM33963.1"/>
    </source>
</evidence>
<dbReference type="GO" id="GO:0006335">
    <property type="term" value="P:DNA replication-dependent chromatin assembly"/>
    <property type="evidence" value="ECO:0007669"/>
    <property type="project" value="TreeGrafter"/>
</dbReference>
<evidence type="ECO:0000256" key="7">
    <source>
        <dbReference type="SAM" id="Coils"/>
    </source>
</evidence>
<evidence type="ECO:0000256" key="4">
    <source>
        <dbReference type="ARBA" id="ARBA00022803"/>
    </source>
</evidence>
<dbReference type="GO" id="GO:0034080">
    <property type="term" value="P:CENP-A containing chromatin assembly"/>
    <property type="evidence" value="ECO:0007669"/>
    <property type="project" value="TreeGrafter"/>
</dbReference>
<evidence type="ECO:0000259" key="9">
    <source>
        <dbReference type="Pfam" id="PF10516"/>
    </source>
</evidence>
<dbReference type="AlphaFoldDB" id="A0A0C2X7B6"/>
<dbReference type="InterPro" id="IPR019544">
    <property type="entry name" value="Tetratricopeptide_SHNi-TPR_dom"/>
</dbReference>
<dbReference type="Proteomes" id="UP000054097">
    <property type="component" value="Unassembled WGS sequence"/>
</dbReference>
<dbReference type="PANTHER" id="PTHR15081:SF1">
    <property type="entry name" value="NUCLEAR AUTOANTIGENIC SPERM PROTEIN"/>
    <property type="match status" value="1"/>
</dbReference>
<comment type="subcellular location">
    <subcellularLocation>
        <location evidence="1">Nucleus</location>
    </subcellularLocation>
</comment>
<dbReference type="PROSITE" id="PS50005">
    <property type="entry name" value="TPR"/>
    <property type="match status" value="1"/>
</dbReference>
<sequence>MSGKVKEEPTTEAIPDLETLVAKAKRAFALKHYEEAVTLYADALENHAKDCTPATVDIYYLYGCALLENAISTSGVLGNKQEGAEEPEEPETKTEGETKGRFFFGADGEDDPAVDLFAQAQAAEKEEEEQKEEEPDAEEPEDDFEAAWDILDLARTQYDTMEGDESQLKLAATYMALADISLETEKFDQAITDYESALNIKTKIFPITNRQIAEAHFRLSMAYDMTTGNLEKQMVHVEKALESVKTRLKVLNDLLPKASETKPVVEVDAKGKGKATTVQENPLGWTPKIESLESLTKAEIEAEIKDVTSLTEELNMKLEDLRATPADVGTTMDRVGRELDQELNASGFGAALAPDQPVNDLSSMVKKKKLKPAAPAPGVNPLVPDLPTLGKRKAEDEPERDEKKQKIE</sequence>
<comment type="similarity">
    <text evidence="2">Belongs to the NASP family.</text>
</comment>
<feature type="coiled-coil region" evidence="7">
    <location>
        <begin position="297"/>
        <end position="324"/>
    </location>
</feature>
<dbReference type="STRING" id="933852.A0A0C2X7B6"/>
<feature type="domain" description="Tetratricopeptide SHNi-TPR" evidence="9">
    <location>
        <begin position="173"/>
        <end position="206"/>
    </location>
</feature>